<protein>
    <submittedName>
        <fullName evidence="1">Uncharacterized protein</fullName>
    </submittedName>
</protein>
<dbReference type="Proteomes" id="UP001196413">
    <property type="component" value="Unassembled WGS sequence"/>
</dbReference>
<name>A0AAD5MX61_PARTN</name>
<evidence type="ECO:0000313" key="2">
    <source>
        <dbReference type="Proteomes" id="UP001196413"/>
    </source>
</evidence>
<sequence length="79" mass="8868">MAVDRLRPSVIGRSNTWRVTCVDVEEGIKENHHLHCNRLMTVRFSMAVSSEAFDSSVAVAFNICAVPEMSLDNDRFNAI</sequence>
<dbReference type="EMBL" id="JAHQIW010002844">
    <property type="protein sequence ID" value="KAJ1356572.1"/>
    <property type="molecule type" value="Genomic_DNA"/>
</dbReference>
<keyword evidence="2" id="KW-1185">Reference proteome</keyword>
<reference evidence="1" key="1">
    <citation type="submission" date="2021-06" db="EMBL/GenBank/DDBJ databases">
        <title>Parelaphostrongylus tenuis whole genome reference sequence.</title>
        <authorList>
            <person name="Garwood T.J."/>
            <person name="Larsen P.A."/>
            <person name="Fountain-Jones N.M."/>
            <person name="Garbe J.R."/>
            <person name="Macchietto M.G."/>
            <person name="Kania S.A."/>
            <person name="Gerhold R.W."/>
            <person name="Richards J.E."/>
            <person name="Wolf T.M."/>
        </authorList>
    </citation>
    <scope>NUCLEOTIDE SEQUENCE</scope>
    <source>
        <strain evidence="1">MNPRO001-30</strain>
        <tissue evidence="1">Meninges</tissue>
    </source>
</reference>
<dbReference type="AlphaFoldDB" id="A0AAD5MX61"/>
<organism evidence="1 2">
    <name type="scientific">Parelaphostrongylus tenuis</name>
    <name type="common">Meningeal worm</name>
    <dbReference type="NCBI Taxonomy" id="148309"/>
    <lineage>
        <taxon>Eukaryota</taxon>
        <taxon>Metazoa</taxon>
        <taxon>Ecdysozoa</taxon>
        <taxon>Nematoda</taxon>
        <taxon>Chromadorea</taxon>
        <taxon>Rhabditida</taxon>
        <taxon>Rhabditina</taxon>
        <taxon>Rhabditomorpha</taxon>
        <taxon>Strongyloidea</taxon>
        <taxon>Metastrongylidae</taxon>
        <taxon>Parelaphostrongylus</taxon>
    </lineage>
</organism>
<proteinExistence type="predicted"/>
<comment type="caution">
    <text evidence="1">The sequence shown here is derived from an EMBL/GenBank/DDBJ whole genome shotgun (WGS) entry which is preliminary data.</text>
</comment>
<accession>A0AAD5MX61</accession>
<evidence type="ECO:0000313" key="1">
    <source>
        <dbReference type="EMBL" id="KAJ1356572.1"/>
    </source>
</evidence>
<gene>
    <name evidence="1" type="ORF">KIN20_014302</name>
</gene>